<name>A0ABS8S7Y8_DATST</name>
<sequence>MGRQWEWPGESRILNPNDTQILVSFCGEDQYVKIIKERKVHLWCIDLFRKGWGSLRRIRECVLRLRLVLVRILVRKEGRFRPSITRSIIRIGKEEEVLEVGGEEGWTARTCPRMEVVRECYGEERKKSNEGFIELEREEKPRKGKNHSYHLD</sequence>
<comment type="caution">
    <text evidence="1">The sequence shown here is derived from an EMBL/GenBank/DDBJ whole genome shotgun (WGS) entry which is preliminary data.</text>
</comment>
<evidence type="ECO:0000313" key="1">
    <source>
        <dbReference type="EMBL" id="MCD7454948.1"/>
    </source>
</evidence>
<dbReference type="EMBL" id="JACEIK010000323">
    <property type="protein sequence ID" value="MCD7454948.1"/>
    <property type="molecule type" value="Genomic_DNA"/>
</dbReference>
<proteinExistence type="predicted"/>
<accession>A0ABS8S7Y8</accession>
<dbReference type="Proteomes" id="UP000823775">
    <property type="component" value="Unassembled WGS sequence"/>
</dbReference>
<gene>
    <name evidence="1" type="ORF">HAX54_026607</name>
</gene>
<evidence type="ECO:0000313" key="2">
    <source>
        <dbReference type="Proteomes" id="UP000823775"/>
    </source>
</evidence>
<protein>
    <submittedName>
        <fullName evidence="1">Uncharacterized protein</fullName>
    </submittedName>
</protein>
<reference evidence="1 2" key="1">
    <citation type="journal article" date="2021" name="BMC Genomics">
        <title>Datura genome reveals duplications of psychoactive alkaloid biosynthetic genes and high mutation rate following tissue culture.</title>
        <authorList>
            <person name="Rajewski A."/>
            <person name="Carter-House D."/>
            <person name="Stajich J."/>
            <person name="Litt A."/>
        </authorList>
    </citation>
    <scope>NUCLEOTIDE SEQUENCE [LARGE SCALE GENOMIC DNA]</scope>
    <source>
        <strain evidence="1">AR-01</strain>
    </source>
</reference>
<organism evidence="1 2">
    <name type="scientific">Datura stramonium</name>
    <name type="common">Jimsonweed</name>
    <name type="synonym">Common thornapple</name>
    <dbReference type="NCBI Taxonomy" id="4076"/>
    <lineage>
        <taxon>Eukaryota</taxon>
        <taxon>Viridiplantae</taxon>
        <taxon>Streptophyta</taxon>
        <taxon>Embryophyta</taxon>
        <taxon>Tracheophyta</taxon>
        <taxon>Spermatophyta</taxon>
        <taxon>Magnoliopsida</taxon>
        <taxon>eudicotyledons</taxon>
        <taxon>Gunneridae</taxon>
        <taxon>Pentapetalae</taxon>
        <taxon>asterids</taxon>
        <taxon>lamiids</taxon>
        <taxon>Solanales</taxon>
        <taxon>Solanaceae</taxon>
        <taxon>Solanoideae</taxon>
        <taxon>Datureae</taxon>
        <taxon>Datura</taxon>
    </lineage>
</organism>
<keyword evidence="2" id="KW-1185">Reference proteome</keyword>